<dbReference type="AlphaFoldDB" id="A0A2G3E2K0"/>
<feature type="transmembrane region" description="Helical" evidence="1">
    <location>
        <begin position="166"/>
        <end position="188"/>
    </location>
</feature>
<feature type="transmembrane region" description="Helical" evidence="1">
    <location>
        <begin position="194"/>
        <end position="211"/>
    </location>
</feature>
<dbReference type="Pfam" id="PF05857">
    <property type="entry name" value="TraX"/>
    <property type="match status" value="1"/>
</dbReference>
<dbReference type="InterPro" id="IPR008875">
    <property type="entry name" value="TraX"/>
</dbReference>
<dbReference type="EMBL" id="PDYG01000047">
    <property type="protein sequence ID" value="PHU37498.1"/>
    <property type="molecule type" value="Genomic_DNA"/>
</dbReference>
<accession>A0A2G3E2K0</accession>
<reference evidence="2 3" key="1">
    <citation type="submission" date="2017-10" db="EMBL/GenBank/DDBJ databases">
        <title>Resolving the taxonomy of Roseburia spp., Eubacterium rectale and Agathobacter spp. through phylogenomic analysis.</title>
        <authorList>
            <person name="Sheridan P.O."/>
            <person name="Walker A.W."/>
            <person name="Duncan S.H."/>
            <person name="Scott K.P."/>
            <person name="Toole P.W.O."/>
            <person name="Luis P."/>
            <person name="Flint H.J."/>
        </authorList>
    </citation>
    <scope>NUCLEOTIDE SEQUENCE [LARGE SCALE GENOMIC DNA]</scope>
    <source>
        <strain evidence="2 3">JK623</strain>
    </source>
</reference>
<keyword evidence="1" id="KW-0812">Transmembrane</keyword>
<evidence type="ECO:0000313" key="3">
    <source>
        <dbReference type="Proteomes" id="UP000224563"/>
    </source>
</evidence>
<dbReference type="RefSeq" id="WP_099386223.1">
    <property type="nucleotide sequence ID" value="NZ_JANSWH010000025.1"/>
</dbReference>
<keyword evidence="1" id="KW-1133">Transmembrane helix</keyword>
<gene>
    <name evidence="2" type="ORF">CSX02_07545</name>
</gene>
<name>A0A2G3E2K0_9FIRM</name>
<evidence type="ECO:0000256" key="1">
    <source>
        <dbReference type="SAM" id="Phobius"/>
    </source>
</evidence>
<keyword evidence="1" id="KW-0472">Membrane</keyword>
<sequence length="281" mass="32423">MDYNPRGKINGFTLKMIAIITMLIDHTAAAILERALNCYTFEVINQNRQAWVIVYYILRLIGRMAFPIFIYLLVEGFLYTRSAGKYALRLLVFAVISELPFDLAFSYANYWYDNYDGVHWYTHWIGLLAHQNVFWTLGIGMLAMWAMEALRTAFYEKEDSEKLRGLAWMMLRVLLQIVIAGIAMIAAYILRTDYGQFGVAAILVMYLLRNYRIIGLTLAIGVLSLQSNIEIIAILMLLPVYFYNGERGKQMKYFFYGFYPVHLLVLTLIAAAIGLPIFAKF</sequence>
<feature type="transmembrane region" description="Helical" evidence="1">
    <location>
        <begin position="254"/>
        <end position="279"/>
    </location>
</feature>
<comment type="caution">
    <text evidence="2">The sequence shown here is derived from an EMBL/GenBank/DDBJ whole genome shotgun (WGS) entry which is preliminary data.</text>
</comment>
<organism evidence="2 3">
    <name type="scientific">Agathobacter ruminis</name>
    <dbReference type="NCBI Taxonomy" id="1712665"/>
    <lineage>
        <taxon>Bacteria</taxon>
        <taxon>Bacillati</taxon>
        <taxon>Bacillota</taxon>
        <taxon>Clostridia</taxon>
        <taxon>Lachnospirales</taxon>
        <taxon>Lachnospiraceae</taxon>
        <taxon>Agathobacter</taxon>
    </lineage>
</organism>
<feature type="transmembrane region" description="Helical" evidence="1">
    <location>
        <begin position="12"/>
        <end position="32"/>
    </location>
</feature>
<feature type="transmembrane region" description="Helical" evidence="1">
    <location>
        <begin position="52"/>
        <end position="74"/>
    </location>
</feature>
<dbReference type="Proteomes" id="UP000224563">
    <property type="component" value="Unassembled WGS sequence"/>
</dbReference>
<proteinExistence type="predicted"/>
<keyword evidence="3" id="KW-1185">Reference proteome</keyword>
<protein>
    <submittedName>
        <fullName evidence="2">Conjugal transfer protein TraX</fullName>
    </submittedName>
</protein>
<feature type="transmembrane region" description="Helical" evidence="1">
    <location>
        <begin position="218"/>
        <end position="242"/>
    </location>
</feature>
<feature type="transmembrane region" description="Helical" evidence="1">
    <location>
        <begin position="132"/>
        <end position="154"/>
    </location>
</feature>
<feature type="transmembrane region" description="Helical" evidence="1">
    <location>
        <begin position="86"/>
        <end position="112"/>
    </location>
</feature>
<evidence type="ECO:0000313" key="2">
    <source>
        <dbReference type="EMBL" id="PHU37498.1"/>
    </source>
</evidence>
<reference evidence="2 3" key="2">
    <citation type="submission" date="2017-10" db="EMBL/GenBank/DDBJ databases">
        <authorList>
            <person name="Banno H."/>
            <person name="Chua N.-H."/>
        </authorList>
    </citation>
    <scope>NUCLEOTIDE SEQUENCE [LARGE SCALE GENOMIC DNA]</scope>
    <source>
        <strain evidence="2 3">JK623</strain>
    </source>
</reference>